<dbReference type="SUPFAM" id="SSF56219">
    <property type="entry name" value="DNase I-like"/>
    <property type="match status" value="1"/>
</dbReference>
<dbReference type="Pfam" id="PF03372">
    <property type="entry name" value="Exo_endo_phos"/>
    <property type="match status" value="1"/>
</dbReference>
<dbReference type="CDD" id="cd01650">
    <property type="entry name" value="RT_nLTR_like"/>
    <property type="match status" value="1"/>
</dbReference>
<accession>A0AAE1HGN5</accession>
<dbReference type="Proteomes" id="UP001219518">
    <property type="component" value="Unassembled WGS sequence"/>
</dbReference>
<dbReference type="InterPro" id="IPR005135">
    <property type="entry name" value="Endo/exonuclease/phosphatase"/>
</dbReference>
<name>A0AAE1HGN5_9NEOP</name>
<keyword evidence="3" id="KW-1185">Reference proteome</keyword>
<feature type="domain" description="Reverse transcriptase" evidence="1">
    <location>
        <begin position="480"/>
        <end position="745"/>
    </location>
</feature>
<dbReference type="AlphaFoldDB" id="A0AAE1HGN5"/>
<dbReference type="Pfam" id="PF00078">
    <property type="entry name" value="RVT_1"/>
    <property type="match status" value="1"/>
</dbReference>
<gene>
    <name evidence="2" type="ORF">KUF71_010240</name>
</gene>
<dbReference type="GO" id="GO:0071897">
    <property type="term" value="P:DNA biosynthetic process"/>
    <property type="evidence" value="ECO:0007669"/>
    <property type="project" value="UniProtKB-ARBA"/>
</dbReference>
<protein>
    <submittedName>
        <fullName evidence="2">Transposon TX1 uncharacterized 149 kDa protein</fullName>
    </submittedName>
</protein>
<dbReference type="GO" id="GO:0003824">
    <property type="term" value="F:catalytic activity"/>
    <property type="evidence" value="ECO:0007669"/>
    <property type="project" value="InterPro"/>
</dbReference>
<evidence type="ECO:0000313" key="3">
    <source>
        <dbReference type="Proteomes" id="UP001219518"/>
    </source>
</evidence>
<evidence type="ECO:0000259" key="1">
    <source>
        <dbReference type="PROSITE" id="PS50878"/>
    </source>
</evidence>
<proteinExistence type="predicted"/>
<dbReference type="PANTHER" id="PTHR19446">
    <property type="entry name" value="REVERSE TRANSCRIPTASES"/>
    <property type="match status" value="1"/>
</dbReference>
<dbReference type="EMBL" id="JAHWGI010001031">
    <property type="protein sequence ID" value="KAK3921025.1"/>
    <property type="molecule type" value="Genomic_DNA"/>
</dbReference>
<evidence type="ECO:0000313" key="2">
    <source>
        <dbReference type="EMBL" id="KAK3921025.1"/>
    </source>
</evidence>
<dbReference type="PROSITE" id="PS50878">
    <property type="entry name" value="RT_POL"/>
    <property type="match status" value="1"/>
</dbReference>
<comment type="caution">
    <text evidence="2">The sequence shown here is derived from an EMBL/GenBank/DDBJ whole genome shotgun (WGS) entry which is preliminary data.</text>
</comment>
<dbReference type="SUPFAM" id="SSF56672">
    <property type="entry name" value="DNA/RNA polymerases"/>
    <property type="match status" value="1"/>
</dbReference>
<organism evidence="2 3">
    <name type="scientific">Frankliniella fusca</name>
    <dbReference type="NCBI Taxonomy" id="407009"/>
    <lineage>
        <taxon>Eukaryota</taxon>
        <taxon>Metazoa</taxon>
        <taxon>Ecdysozoa</taxon>
        <taxon>Arthropoda</taxon>
        <taxon>Hexapoda</taxon>
        <taxon>Insecta</taxon>
        <taxon>Pterygota</taxon>
        <taxon>Neoptera</taxon>
        <taxon>Paraneoptera</taxon>
        <taxon>Thysanoptera</taxon>
        <taxon>Terebrantia</taxon>
        <taxon>Thripoidea</taxon>
        <taxon>Thripidae</taxon>
        <taxon>Frankliniella</taxon>
    </lineage>
</organism>
<sequence>MATLTTNILSLNLSVITAVGNLNELRSLLNREYVDIVLLQEVAIPAFDFYGYSECVNLGPDKRGTALLWKSALPISDVCSLPSGRAIAATFGDVRIVCVYAPSGTSGAQERRAFFAQDLALLFAEGAQKVVLGGDFNCVLEAKDTTGGFRKCAELQQLVSGLGLCDTWRTLSSDPGYTYHSAGCRSRLDRIYVSSAFKRNIKSVHRHTVTFGNHQAVSAHVELQVAYLPMGPSYWKAARYTFRHRDFLPLFKAKWREWEHQQRRYKDIADWWDLLAKPRIQSFCKWFAKEYWKEQKGTMDFYRQCLDELYAKRTLTAEDHEEIRELRDKIGDLLRAGMSKVCENDKSSTPCGGEEPSMYTVISAKKKRESRTITRLEGEDGGVHTTQQAISTAIVTEFSSKFSAPVTPLDLDCPILEDIQDCLSPQDRQALAADVTAEELLHALKKSPRNKSPGSDGLPAEFYTVTWDVIGTTVLQVVNTVLQRGRLCRSMLVGIMVLLPKVAKPATIKHYRPLTMLNADYKLIARVIAVRMTAVVSKAVHPMVVQFGGQRNISAALCDLRDVVAYHGLVQRPGCLLSADIVGAFDNVRHDFLFEVLRRMGFGSDFVAMMKTLYNGGQTRVQVNGYISRPFPVESSVRQGCPVSAVNFTCVISVLIQALHQRLTGLQEGAVSFKATAYADDVTVLLGSAADVDAVQEVFGGFAAVSGLAVSCAKTKAIPLGTWDPAEFPLPYDYVDNCRILGVIFARTVPDMINLTWSKVVSAANAVVHANYGRTLNLVQKVWFASAYVLSKLWYVAQVLPPPKDSVERLQSLVAGWLWAGSFFRVPFRLVCAPRSAGGLGLLHPYWKAQSLFIGRWLACLVQDSGSFAGTILEVLADRWPLTGDASSCQIPDCVIHYREYFKSRKDRVLALPLDEGARALHRAVYEQLLGEDPPDPPRPARIAGRPVQWDIAWHAISRSWHGSATRSRWYTAVHDVVATECRLHAVGRVQSANCARCGARDTLLHRLTECGAAGEIWGWVRRAIGPLPNDILIRPDMRWQPKQRCAAHQWVLGKTVRYVLEEQIDTVSLRSFHRFLKEAHGQLDTATAPKRFGTYLKFIINVN</sequence>
<reference evidence="2" key="1">
    <citation type="submission" date="2021-07" db="EMBL/GenBank/DDBJ databases">
        <authorList>
            <person name="Catto M.A."/>
            <person name="Jacobson A."/>
            <person name="Kennedy G."/>
            <person name="Labadie P."/>
            <person name="Hunt B.G."/>
            <person name="Srinivasan R."/>
        </authorList>
    </citation>
    <scope>NUCLEOTIDE SEQUENCE</scope>
    <source>
        <strain evidence="2">PL_HMW_Pooled</strain>
        <tissue evidence="2">Head</tissue>
    </source>
</reference>
<dbReference type="InterPro" id="IPR000477">
    <property type="entry name" value="RT_dom"/>
</dbReference>
<dbReference type="Gene3D" id="3.60.10.10">
    <property type="entry name" value="Endonuclease/exonuclease/phosphatase"/>
    <property type="match status" value="1"/>
</dbReference>
<dbReference type="InterPro" id="IPR043502">
    <property type="entry name" value="DNA/RNA_pol_sf"/>
</dbReference>
<reference evidence="2" key="2">
    <citation type="journal article" date="2023" name="BMC Genomics">
        <title>Pest status, molecular evolution, and epigenetic factors derived from the genome assembly of Frankliniella fusca, a thysanopteran phytovirus vector.</title>
        <authorList>
            <person name="Catto M.A."/>
            <person name="Labadie P.E."/>
            <person name="Jacobson A.L."/>
            <person name="Kennedy G.G."/>
            <person name="Srinivasan R."/>
            <person name="Hunt B.G."/>
        </authorList>
    </citation>
    <scope>NUCLEOTIDE SEQUENCE</scope>
    <source>
        <strain evidence="2">PL_HMW_Pooled</strain>
    </source>
</reference>
<dbReference type="InterPro" id="IPR036691">
    <property type="entry name" value="Endo/exonu/phosph_ase_sf"/>
</dbReference>